<organism evidence="1 2">
    <name type="scientific">Arachnia propionica</name>
    <dbReference type="NCBI Taxonomy" id="1750"/>
    <lineage>
        <taxon>Bacteria</taxon>
        <taxon>Bacillati</taxon>
        <taxon>Actinomycetota</taxon>
        <taxon>Actinomycetes</taxon>
        <taxon>Propionibacteriales</taxon>
        <taxon>Propionibacteriaceae</taxon>
        <taxon>Arachnia</taxon>
    </lineage>
</organism>
<proteinExistence type="predicted"/>
<evidence type="ECO:0000313" key="1">
    <source>
        <dbReference type="EMBL" id="QUC11843.1"/>
    </source>
</evidence>
<protein>
    <submittedName>
        <fullName evidence="1">DUF1540 domain-containing protein</fullName>
    </submittedName>
</protein>
<dbReference type="AlphaFoldDB" id="A0AB37I1C2"/>
<reference evidence="1" key="1">
    <citation type="submission" date="2021-03" db="EMBL/GenBank/DDBJ databases">
        <title>Human Oral Microbial Genomes.</title>
        <authorList>
            <person name="Johnston C.D."/>
            <person name="Chen T."/>
            <person name="Dewhirst F.E."/>
        </authorList>
    </citation>
    <scope>NUCLEOTIDE SEQUENCE</scope>
    <source>
        <strain evidence="1">F0714</strain>
    </source>
</reference>
<dbReference type="EMBL" id="CP072385">
    <property type="protein sequence ID" value="QUC11843.1"/>
    <property type="molecule type" value="Genomic_DNA"/>
</dbReference>
<dbReference type="Proteomes" id="UP000677180">
    <property type="component" value="Chromosome"/>
</dbReference>
<sequence length="97" mass="10185">MHHRRKVLEMPTTAPIKSCSTTTCAFNNKGCTAFAITVDGTSACTTFITLDARGGLPTADGRVGACQRLECAHNKDLLCSASGVTVVDGVCTSYEAR</sequence>
<accession>A0AB37I1C2</accession>
<gene>
    <name evidence="1" type="ORF">J5A53_03870</name>
</gene>
<evidence type="ECO:0000313" key="2">
    <source>
        <dbReference type="Proteomes" id="UP000677180"/>
    </source>
</evidence>
<name>A0AB37I1C2_9ACTN</name>